<keyword evidence="2" id="KW-1185">Reference proteome</keyword>
<dbReference type="AlphaFoldDB" id="A0A3N6NVS9"/>
<dbReference type="Gene3D" id="3.40.640.10">
    <property type="entry name" value="Type I PLP-dependent aspartate aminotransferase-like (Major domain)"/>
    <property type="match status" value="1"/>
</dbReference>
<organism evidence="1 2">
    <name type="scientific">Okeania hirsuta</name>
    <dbReference type="NCBI Taxonomy" id="1458930"/>
    <lineage>
        <taxon>Bacteria</taxon>
        <taxon>Bacillati</taxon>
        <taxon>Cyanobacteriota</taxon>
        <taxon>Cyanophyceae</taxon>
        <taxon>Oscillatoriophycideae</taxon>
        <taxon>Oscillatoriales</taxon>
        <taxon>Microcoleaceae</taxon>
        <taxon>Okeania</taxon>
    </lineage>
</organism>
<proteinExistence type="predicted"/>
<evidence type="ECO:0000313" key="1">
    <source>
        <dbReference type="EMBL" id="RQH22454.1"/>
    </source>
</evidence>
<dbReference type="Proteomes" id="UP000269154">
    <property type="component" value="Unassembled WGS sequence"/>
</dbReference>
<dbReference type="InterPro" id="IPR015421">
    <property type="entry name" value="PyrdxlP-dep_Trfase_major"/>
</dbReference>
<comment type="caution">
    <text evidence="1">The sequence shown here is derived from an EMBL/GenBank/DDBJ whole genome shotgun (WGS) entry which is preliminary data.</text>
</comment>
<evidence type="ECO:0000313" key="2">
    <source>
        <dbReference type="Proteomes" id="UP000269154"/>
    </source>
</evidence>
<gene>
    <name evidence="1" type="ORF">D5R40_30940</name>
</gene>
<sequence>MKRVGRKEEPVGTMIFSGPLQPAQWGATIASLKLHMGHDSQSFRQKLRNRIAYFQPSKLRSWHPSFFESISPFALSM</sequence>
<dbReference type="InterPro" id="IPR015422">
    <property type="entry name" value="PyrdxlP-dep_Trfase_small"/>
</dbReference>
<dbReference type="EMBL" id="RCBY01000364">
    <property type="protein sequence ID" value="RQH22454.1"/>
    <property type="molecule type" value="Genomic_DNA"/>
</dbReference>
<name>A0A3N6NVS9_9CYAN</name>
<dbReference type="Gene3D" id="3.90.1150.10">
    <property type="entry name" value="Aspartate Aminotransferase, domain 1"/>
    <property type="match status" value="1"/>
</dbReference>
<accession>A0A3N6NVS9</accession>
<protein>
    <submittedName>
        <fullName evidence="1">Uncharacterized protein</fullName>
    </submittedName>
</protein>
<reference evidence="1 2" key="1">
    <citation type="journal article" date="2018" name="ACS Chem. Biol.">
        <title>Ketoreductase domain dysfunction expands chemodiversity: malyngamide biosynthesis in the cyanobacterium Okeania hirsuta.</title>
        <authorList>
            <person name="Moss N.A."/>
            <person name="Leao T."/>
            <person name="Rankin M."/>
            <person name="McCullough T.M."/>
            <person name="Qu P."/>
            <person name="Korobeynikov A."/>
            <person name="Smith J.L."/>
            <person name="Gerwick L."/>
            <person name="Gerwick W.H."/>
        </authorList>
    </citation>
    <scope>NUCLEOTIDE SEQUENCE [LARGE SCALE GENOMIC DNA]</scope>
    <source>
        <strain evidence="1 2">PAB10Feb10-1</strain>
    </source>
</reference>